<reference evidence="2" key="1">
    <citation type="journal article" date="2020" name="Mol. Plant Microbe">
        <title>Rhizobial microsymbionts of the narrowly endemic Oxytropis species growing in Kamchatka are characterized by significant genetic diversity and possess a set of genes that are associated with T3SS and T6SS secretion systems and can affect the development of symbiosis.</title>
        <authorList>
            <person name="Safronova V."/>
            <person name="Guro P."/>
            <person name="Sazanova A."/>
            <person name="Kuznetsova I."/>
            <person name="Belimov A."/>
            <person name="Yakubov V."/>
            <person name="Chirak E."/>
            <person name="Afonin A."/>
            <person name="Gogolev Y."/>
            <person name="Andronov E."/>
            <person name="Tikhonovich I."/>
        </authorList>
    </citation>
    <scope>NUCLEOTIDE SEQUENCE [LARGE SCALE GENOMIC DNA]</scope>
    <source>
        <strain evidence="2">581</strain>
    </source>
</reference>
<dbReference type="AlphaFoldDB" id="A0A7G6U103"/>
<sequence>MTTVAHGDGERVAVAIRKLAMNIPAVDRAIDIYGALSGHSEAPGVRAQLAQHLDQLHNEGETDHHRLTVHGLSFLRQNDLQRNS</sequence>
<dbReference type="EMBL" id="CP050292">
    <property type="protein sequence ID" value="QND72685.1"/>
    <property type="molecule type" value="Genomic_DNA"/>
</dbReference>
<name>A0A7G6U103_9BRAD</name>
<gene>
    <name evidence="1" type="ORF">HB776_16645</name>
</gene>
<accession>A0A7G6U103</accession>
<dbReference type="KEGG" id="trb:HB776_16645"/>
<evidence type="ECO:0000313" key="2">
    <source>
        <dbReference type="Proteomes" id="UP000515291"/>
    </source>
</evidence>
<evidence type="ECO:0000313" key="1">
    <source>
        <dbReference type="EMBL" id="QND72685.1"/>
    </source>
</evidence>
<proteinExistence type="predicted"/>
<organism evidence="1 2">
    <name type="scientific">Tardiphaga robiniae</name>
    <dbReference type="NCBI Taxonomy" id="943830"/>
    <lineage>
        <taxon>Bacteria</taxon>
        <taxon>Pseudomonadati</taxon>
        <taxon>Pseudomonadota</taxon>
        <taxon>Alphaproteobacteria</taxon>
        <taxon>Hyphomicrobiales</taxon>
        <taxon>Nitrobacteraceae</taxon>
        <taxon>Tardiphaga</taxon>
    </lineage>
</organism>
<dbReference type="RefSeq" id="WP_184511605.1">
    <property type="nucleotide sequence ID" value="NZ_CP050292.1"/>
</dbReference>
<dbReference type="Proteomes" id="UP000515291">
    <property type="component" value="Chromosome"/>
</dbReference>
<protein>
    <submittedName>
        <fullName evidence="1">Uncharacterized protein</fullName>
    </submittedName>
</protein>